<gene>
    <name evidence="2" type="ORF">PVK06_047518</name>
</gene>
<protein>
    <submittedName>
        <fullName evidence="2">Uncharacterized protein</fullName>
    </submittedName>
</protein>
<keyword evidence="3" id="KW-1185">Reference proteome</keyword>
<dbReference type="EMBL" id="JARKNE010000013">
    <property type="protein sequence ID" value="KAK5771321.1"/>
    <property type="molecule type" value="Genomic_DNA"/>
</dbReference>
<evidence type="ECO:0000313" key="2">
    <source>
        <dbReference type="EMBL" id="KAK5771321.1"/>
    </source>
</evidence>
<evidence type="ECO:0000313" key="3">
    <source>
        <dbReference type="Proteomes" id="UP001358586"/>
    </source>
</evidence>
<sequence length="151" mass="16964">MISAKIVRHCGRKLSKLFYKFLVSTNPIKLTEMELVDDEDVETMVTLYCGNWSDQNASIQLFAELAGVEPTEDLTPLGEEYRAQEPCIVASILYVDSQSTVRWSDVDLNVTPDIDVVGDDRYDSSDPCDHEVDSDSDPDVDEVRLILTTKV</sequence>
<comment type="caution">
    <text evidence="2">The sequence shown here is derived from an EMBL/GenBank/DDBJ whole genome shotgun (WGS) entry which is preliminary data.</text>
</comment>
<proteinExistence type="predicted"/>
<dbReference type="Proteomes" id="UP001358586">
    <property type="component" value="Chromosome 13"/>
</dbReference>
<organism evidence="2 3">
    <name type="scientific">Gossypium arboreum</name>
    <name type="common">Tree cotton</name>
    <name type="synonym">Gossypium nanking</name>
    <dbReference type="NCBI Taxonomy" id="29729"/>
    <lineage>
        <taxon>Eukaryota</taxon>
        <taxon>Viridiplantae</taxon>
        <taxon>Streptophyta</taxon>
        <taxon>Embryophyta</taxon>
        <taxon>Tracheophyta</taxon>
        <taxon>Spermatophyta</taxon>
        <taxon>Magnoliopsida</taxon>
        <taxon>eudicotyledons</taxon>
        <taxon>Gunneridae</taxon>
        <taxon>Pentapetalae</taxon>
        <taxon>rosids</taxon>
        <taxon>malvids</taxon>
        <taxon>Malvales</taxon>
        <taxon>Malvaceae</taxon>
        <taxon>Malvoideae</taxon>
        <taxon>Gossypium</taxon>
    </lineage>
</organism>
<evidence type="ECO:0000256" key="1">
    <source>
        <dbReference type="SAM" id="MobiDB-lite"/>
    </source>
</evidence>
<feature type="compositionally biased region" description="Basic and acidic residues" evidence="1">
    <location>
        <begin position="118"/>
        <end position="133"/>
    </location>
</feature>
<name>A0ABR0MDJ8_GOSAR</name>
<feature type="region of interest" description="Disordered" evidence="1">
    <location>
        <begin position="118"/>
        <end position="139"/>
    </location>
</feature>
<accession>A0ABR0MDJ8</accession>
<reference evidence="2 3" key="1">
    <citation type="submission" date="2023-03" db="EMBL/GenBank/DDBJ databases">
        <title>WGS of Gossypium arboreum.</title>
        <authorList>
            <person name="Yu D."/>
        </authorList>
    </citation>
    <scope>NUCLEOTIDE SEQUENCE [LARGE SCALE GENOMIC DNA]</scope>
    <source>
        <tissue evidence="2">Leaf</tissue>
    </source>
</reference>